<feature type="region of interest" description="Disordered" evidence="2">
    <location>
        <begin position="469"/>
        <end position="489"/>
    </location>
</feature>
<feature type="compositionally biased region" description="Polar residues" evidence="2">
    <location>
        <begin position="16"/>
        <end position="34"/>
    </location>
</feature>
<evidence type="ECO:0000313" key="4">
    <source>
        <dbReference type="EMBL" id="ROT75730.1"/>
    </source>
</evidence>
<evidence type="ECO:0000256" key="1">
    <source>
        <dbReference type="PROSITE-ProRule" id="PRU00047"/>
    </source>
</evidence>
<dbReference type="GO" id="GO:0008270">
    <property type="term" value="F:zinc ion binding"/>
    <property type="evidence" value="ECO:0007669"/>
    <property type="project" value="UniProtKB-KW"/>
</dbReference>
<dbReference type="Proteomes" id="UP000283509">
    <property type="component" value="Unassembled WGS sequence"/>
</dbReference>
<feature type="domain" description="CCHC-type" evidence="3">
    <location>
        <begin position="456"/>
        <end position="470"/>
    </location>
</feature>
<feature type="compositionally biased region" description="Pro residues" evidence="2">
    <location>
        <begin position="156"/>
        <end position="171"/>
    </location>
</feature>
<evidence type="ECO:0000256" key="2">
    <source>
        <dbReference type="SAM" id="MobiDB-lite"/>
    </source>
</evidence>
<evidence type="ECO:0000259" key="3">
    <source>
        <dbReference type="PROSITE" id="PS50158"/>
    </source>
</evidence>
<dbReference type="InterPro" id="IPR001878">
    <property type="entry name" value="Znf_CCHC"/>
</dbReference>
<dbReference type="EMBL" id="QCYY01001738">
    <property type="protein sequence ID" value="ROT75730.1"/>
    <property type="molecule type" value="Genomic_DNA"/>
</dbReference>
<feature type="region of interest" description="Disordered" evidence="2">
    <location>
        <begin position="126"/>
        <end position="197"/>
    </location>
</feature>
<protein>
    <recommendedName>
        <fullName evidence="3">CCHC-type domain-containing protein</fullName>
    </recommendedName>
</protein>
<keyword evidence="1" id="KW-0479">Metal-binding</keyword>
<reference evidence="4 5" key="1">
    <citation type="submission" date="2018-04" db="EMBL/GenBank/DDBJ databases">
        <authorList>
            <person name="Zhang X."/>
            <person name="Yuan J."/>
            <person name="Li F."/>
            <person name="Xiang J."/>
        </authorList>
    </citation>
    <scope>NUCLEOTIDE SEQUENCE [LARGE SCALE GENOMIC DNA]</scope>
    <source>
        <tissue evidence="4">Muscle</tissue>
    </source>
</reference>
<dbReference type="GO" id="GO:0003676">
    <property type="term" value="F:nucleic acid binding"/>
    <property type="evidence" value="ECO:0007669"/>
    <property type="project" value="InterPro"/>
</dbReference>
<feature type="compositionally biased region" description="Polar residues" evidence="2">
    <location>
        <begin position="80"/>
        <end position="95"/>
    </location>
</feature>
<name>A0A3R7QRP0_PENVA</name>
<keyword evidence="1" id="KW-0863">Zinc-finger</keyword>
<sequence length="566" mass="62897">MPGKPERVTRSKHAGTLSQPSSRAPSPVPSTSVEQMPVIVPCSNPEILDKIGALSADIQEIKSQTQDFSERLARQEEATHQQGVETASTTHSSPQRALPTPTPEQAQDSSRDEQIATLRRLLKEKERELEEEKRKSRPRDAVQMYGRNDATCDLPRPLPRSRPSTPEPPVQPAHYPNNLNVPEFSHAPSYGRLASSQGPSQTVSYVLARETVPHFKGDTSASLPLKRNQEIEGWIRSIENLVKPPTSESFIQAARASCRGLLILSSTRHSLISYVTGTHLRQLYAPSSEEPILQQTFTKSCMRTQLEGSVYQGYRDHKEAIGDPSELIRRVFLTGIPPWLRDFLALKEDCPTSQLAETAQRIWNSRNGIRHRESTSRHQSPNDFPGDDSVGRHNYPPRPRTRDAYAYAVAAEQDEVASPYPAPSRWCEYHRSSYHNTSECRATASGIRPPPRSLTCFRCQRTGHLARECPFPTGQDGRAPSPSGSLTAGSRYYHQYTDGTPRTSDQCGERSRSHGRPLVGLNVNGRTTICFIDTGSEATLIKSSAAILTDACRKLRSRSSSRSSEG</sequence>
<organism evidence="4 5">
    <name type="scientific">Penaeus vannamei</name>
    <name type="common">Whiteleg shrimp</name>
    <name type="synonym">Litopenaeus vannamei</name>
    <dbReference type="NCBI Taxonomy" id="6689"/>
    <lineage>
        <taxon>Eukaryota</taxon>
        <taxon>Metazoa</taxon>
        <taxon>Ecdysozoa</taxon>
        <taxon>Arthropoda</taxon>
        <taxon>Crustacea</taxon>
        <taxon>Multicrustacea</taxon>
        <taxon>Malacostraca</taxon>
        <taxon>Eumalacostraca</taxon>
        <taxon>Eucarida</taxon>
        <taxon>Decapoda</taxon>
        <taxon>Dendrobranchiata</taxon>
        <taxon>Penaeoidea</taxon>
        <taxon>Penaeidae</taxon>
        <taxon>Penaeus</taxon>
    </lineage>
</organism>
<dbReference type="InterPro" id="IPR036875">
    <property type="entry name" value="Znf_CCHC_sf"/>
</dbReference>
<accession>A0A3R7QRP0</accession>
<comment type="caution">
    <text evidence="4">The sequence shown here is derived from an EMBL/GenBank/DDBJ whole genome shotgun (WGS) entry which is preliminary data.</text>
</comment>
<dbReference type="PROSITE" id="PS50158">
    <property type="entry name" value="ZF_CCHC"/>
    <property type="match status" value="1"/>
</dbReference>
<dbReference type="Pfam" id="PF00098">
    <property type="entry name" value="zf-CCHC"/>
    <property type="match status" value="1"/>
</dbReference>
<dbReference type="SMART" id="SM00343">
    <property type="entry name" value="ZnF_C2HC"/>
    <property type="match status" value="1"/>
</dbReference>
<keyword evidence="5" id="KW-1185">Reference proteome</keyword>
<proteinExistence type="predicted"/>
<gene>
    <name evidence="4" type="ORF">C7M84_005709</name>
</gene>
<dbReference type="SUPFAM" id="SSF57756">
    <property type="entry name" value="Retrovirus zinc finger-like domains"/>
    <property type="match status" value="1"/>
</dbReference>
<feature type="region of interest" description="Disordered" evidence="2">
    <location>
        <begin position="366"/>
        <end position="400"/>
    </location>
</feature>
<keyword evidence="1" id="KW-0862">Zinc</keyword>
<evidence type="ECO:0000313" key="5">
    <source>
        <dbReference type="Proteomes" id="UP000283509"/>
    </source>
</evidence>
<feature type="region of interest" description="Disordered" evidence="2">
    <location>
        <begin position="1"/>
        <end position="37"/>
    </location>
</feature>
<feature type="compositionally biased region" description="Basic and acidic residues" evidence="2">
    <location>
        <begin position="68"/>
        <end position="79"/>
    </location>
</feature>
<dbReference type="AlphaFoldDB" id="A0A3R7QRP0"/>
<dbReference type="Gene3D" id="4.10.60.10">
    <property type="entry name" value="Zinc finger, CCHC-type"/>
    <property type="match status" value="1"/>
</dbReference>
<reference evidence="4 5" key="2">
    <citation type="submission" date="2019-01" db="EMBL/GenBank/DDBJ databases">
        <title>The decoding of complex shrimp genome reveals the adaptation for benthos swimmer, frequently molting mechanism and breeding impact on genome.</title>
        <authorList>
            <person name="Sun Y."/>
            <person name="Gao Y."/>
            <person name="Yu Y."/>
        </authorList>
    </citation>
    <scope>NUCLEOTIDE SEQUENCE [LARGE SCALE GENOMIC DNA]</scope>
    <source>
        <tissue evidence="4">Muscle</tissue>
    </source>
</reference>
<feature type="compositionally biased region" description="Basic and acidic residues" evidence="2">
    <location>
        <begin position="126"/>
        <end position="140"/>
    </location>
</feature>
<feature type="region of interest" description="Disordered" evidence="2">
    <location>
        <begin position="65"/>
        <end position="113"/>
    </location>
</feature>